<feature type="region of interest" description="Disordered" evidence="1">
    <location>
        <begin position="136"/>
        <end position="164"/>
    </location>
</feature>
<accession>A0ABQ0IJ52</accession>
<dbReference type="EMBL" id="BAOQ01000013">
    <property type="protein sequence ID" value="GAC83529.1"/>
    <property type="molecule type" value="Genomic_DNA"/>
</dbReference>
<dbReference type="RefSeq" id="WP_006899763.1">
    <property type="nucleotide sequence ID" value="NZ_BAOQ01000013.1"/>
</dbReference>
<organism evidence="2 3">
    <name type="scientific">Gordonia paraffinivorans NBRC 108238</name>
    <dbReference type="NCBI Taxonomy" id="1223543"/>
    <lineage>
        <taxon>Bacteria</taxon>
        <taxon>Bacillati</taxon>
        <taxon>Actinomycetota</taxon>
        <taxon>Actinomycetes</taxon>
        <taxon>Mycobacteriales</taxon>
        <taxon>Gordoniaceae</taxon>
        <taxon>Gordonia</taxon>
    </lineage>
</organism>
<evidence type="ECO:0000256" key="1">
    <source>
        <dbReference type="SAM" id="MobiDB-lite"/>
    </source>
</evidence>
<proteinExistence type="predicted"/>
<keyword evidence="3" id="KW-1185">Reference proteome</keyword>
<protein>
    <submittedName>
        <fullName evidence="2">Uncharacterized protein</fullName>
    </submittedName>
</protein>
<gene>
    <name evidence="2" type="ORF">GP2_013_00060</name>
</gene>
<evidence type="ECO:0000313" key="2">
    <source>
        <dbReference type="EMBL" id="GAC83529.1"/>
    </source>
</evidence>
<comment type="caution">
    <text evidence="2">The sequence shown here is derived from an EMBL/GenBank/DDBJ whole genome shotgun (WGS) entry which is preliminary data.</text>
</comment>
<feature type="region of interest" description="Disordered" evidence="1">
    <location>
        <begin position="1"/>
        <end position="51"/>
    </location>
</feature>
<sequence>MSEHENPQPAEELETLETPPPAETPETDDTADADDTADTTPASSGGEAAKYRVQRNEARAALAEARTQIENLQRAAIEQLCAAAGVQPRALFTIAEIGDLVTEAGTVDHEAVAHAIDRARIELGIEIPRKGALAPRAGYQPANPAPTKTPWAEAFAPRNRRADR</sequence>
<dbReference type="Proteomes" id="UP000035021">
    <property type="component" value="Unassembled WGS sequence"/>
</dbReference>
<name>A0ABQ0IJ52_9ACTN</name>
<reference evidence="2 3" key="1">
    <citation type="submission" date="2013-02" db="EMBL/GenBank/DDBJ databases">
        <title>Whole genome shotgun sequence of Gordonia paraffinivorans NBRC 108238.</title>
        <authorList>
            <person name="Isaki-Nakamura S."/>
            <person name="Hosoyama A."/>
            <person name="Tsuchikane K."/>
            <person name="Ando Y."/>
            <person name="Baba S."/>
            <person name="Ohji S."/>
            <person name="Hamada M."/>
            <person name="Tamura T."/>
            <person name="Yamazoe A."/>
            <person name="Yamazaki S."/>
            <person name="Fujita N."/>
        </authorList>
    </citation>
    <scope>NUCLEOTIDE SEQUENCE [LARGE SCALE GENOMIC DNA]</scope>
    <source>
        <strain evidence="2 3">NBRC 108238</strain>
    </source>
</reference>
<feature type="compositionally biased region" description="Acidic residues" evidence="1">
    <location>
        <begin position="25"/>
        <end position="37"/>
    </location>
</feature>
<evidence type="ECO:0000313" key="3">
    <source>
        <dbReference type="Proteomes" id="UP000035021"/>
    </source>
</evidence>